<gene>
    <name evidence="1" type="ORF">ACHAWO_001526</name>
</gene>
<accession>A0ABD3N213</accession>
<protein>
    <submittedName>
        <fullName evidence="1">Uncharacterized protein</fullName>
    </submittedName>
</protein>
<keyword evidence="2" id="KW-1185">Reference proteome</keyword>
<name>A0ABD3N213_9STRA</name>
<dbReference type="Proteomes" id="UP001530400">
    <property type="component" value="Unassembled WGS sequence"/>
</dbReference>
<evidence type="ECO:0000313" key="2">
    <source>
        <dbReference type="Proteomes" id="UP001530400"/>
    </source>
</evidence>
<dbReference type="EMBL" id="JALLPJ020001344">
    <property type="protein sequence ID" value="KAL3768577.1"/>
    <property type="molecule type" value="Genomic_DNA"/>
</dbReference>
<evidence type="ECO:0000313" key="1">
    <source>
        <dbReference type="EMBL" id="KAL3768577.1"/>
    </source>
</evidence>
<sequence>MSRHQCDQTEVNYVAEAFNWEQRVKGENDAARQWASNWSSVFAPNSAKTYSEKIEQLEKEMAKLPVCAMMSNSQMSFMGGKGYTELGKNYRRKSSWDEDV</sequence>
<comment type="caution">
    <text evidence="1">The sequence shown here is derived from an EMBL/GenBank/DDBJ whole genome shotgun (WGS) entry which is preliminary data.</text>
</comment>
<proteinExistence type="predicted"/>
<organism evidence="1 2">
    <name type="scientific">Cyclotella atomus</name>
    <dbReference type="NCBI Taxonomy" id="382360"/>
    <lineage>
        <taxon>Eukaryota</taxon>
        <taxon>Sar</taxon>
        <taxon>Stramenopiles</taxon>
        <taxon>Ochrophyta</taxon>
        <taxon>Bacillariophyta</taxon>
        <taxon>Coscinodiscophyceae</taxon>
        <taxon>Thalassiosirophycidae</taxon>
        <taxon>Stephanodiscales</taxon>
        <taxon>Stephanodiscaceae</taxon>
        <taxon>Cyclotella</taxon>
    </lineage>
</organism>
<reference evidence="1 2" key="1">
    <citation type="submission" date="2024-10" db="EMBL/GenBank/DDBJ databases">
        <title>Updated reference genomes for cyclostephanoid diatoms.</title>
        <authorList>
            <person name="Roberts W.R."/>
            <person name="Alverson A.J."/>
        </authorList>
    </citation>
    <scope>NUCLEOTIDE SEQUENCE [LARGE SCALE GENOMIC DNA]</scope>
    <source>
        <strain evidence="1 2">AJA010-31</strain>
    </source>
</reference>
<dbReference type="AlphaFoldDB" id="A0ABD3N213"/>